<evidence type="ECO:0000256" key="4">
    <source>
        <dbReference type="RuleBase" id="RU000411"/>
    </source>
</evidence>
<dbReference type="SMART" id="SM00093">
    <property type="entry name" value="SERPIN"/>
    <property type="match status" value="1"/>
</dbReference>
<dbReference type="PANTHER" id="PTHR11461:SF211">
    <property type="entry name" value="GH10112P-RELATED"/>
    <property type="match status" value="1"/>
</dbReference>
<organism evidence="6">
    <name type="scientific">Graphocephala atropunctata</name>
    <dbReference type="NCBI Taxonomy" id="36148"/>
    <lineage>
        <taxon>Eukaryota</taxon>
        <taxon>Metazoa</taxon>
        <taxon>Ecdysozoa</taxon>
        <taxon>Arthropoda</taxon>
        <taxon>Hexapoda</taxon>
        <taxon>Insecta</taxon>
        <taxon>Pterygota</taxon>
        <taxon>Neoptera</taxon>
        <taxon>Paraneoptera</taxon>
        <taxon>Hemiptera</taxon>
        <taxon>Auchenorrhyncha</taxon>
        <taxon>Membracoidea</taxon>
        <taxon>Cicadellidae</taxon>
        <taxon>Cicadellinae</taxon>
        <taxon>Cicadellini</taxon>
        <taxon>Graphocephala</taxon>
    </lineage>
</organism>
<accession>A0A1B6LIS9</accession>
<dbReference type="InterPro" id="IPR000215">
    <property type="entry name" value="Serpin_fam"/>
</dbReference>
<keyword evidence="3" id="KW-0722">Serine protease inhibitor</keyword>
<gene>
    <name evidence="6" type="ORF">g.29255</name>
</gene>
<protein>
    <recommendedName>
        <fullName evidence="5">Serpin domain-containing protein</fullName>
    </recommendedName>
</protein>
<dbReference type="InterPro" id="IPR036186">
    <property type="entry name" value="Serpin_sf"/>
</dbReference>
<dbReference type="InterPro" id="IPR023796">
    <property type="entry name" value="Serpin_dom"/>
</dbReference>
<keyword evidence="2" id="KW-0646">Protease inhibitor</keyword>
<evidence type="ECO:0000256" key="2">
    <source>
        <dbReference type="ARBA" id="ARBA00022690"/>
    </source>
</evidence>
<name>A0A1B6LIS9_9HEMI</name>
<dbReference type="Pfam" id="PF00079">
    <property type="entry name" value="Serpin"/>
    <property type="match status" value="1"/>
</dbReference>
<evidence type="ECO:0000256" key="3">
    <source>
        <dbReference type="ARBA" id="ARBA00022900"/>
    </source>
</evidence>
<dbReference type="SUPFAM" id="SSF56574">
    <property type="entry name" value="Serpins"/>
    <property type="match status" value="1"/>
</dbReference>
<reference evidence="6" key="1">
    <citation type="submission" date="2015-11" db="EMBL/GenBank/DDBJ databases">
        <title>De novo transcriptome assembly of four potential Pierce s Disease insect vectors from Arizona vineyards.</title>
        <authorList>
            <person name="Tassone E.E."/>
        </authorList>
    </citation>
    <scope>NUCLEOTIDE SEQUENCE</scope>
</reference>
<feature type="domain" description="Serpin" evidence="5">
    <location>
        <begin position="84"/>
        <end position="442"/>
    </location>
</feature>
<dbReference type="InterPro" id="IPR042185">
    <property type="entry name" value="Serpin_sf_2"/>
</dbReference>
<dbReference type="Gene3D" id="3.30.497.10">
    <property type="entry name" value="Antithrombin, subunit I, domain 2"/>
    <property type="match status" value="1"/>
</dbReference>
<dbReference type="InterPro" id="IPR042178">
    <property type="entry name" value="Serpin_sf_1"/>
</dbReference>
<dbReference type="Gene3D" id="2.30.39.10">
    <property type="entry name" value="Alpha-1-antitrypsin, domain 1"/>
    <property type="match status" value="1"/>
</dbReference>
<proteinExistence type="inferred from homology"/>
<dbReference type="GO" id="GO:0005615">
    <property type="term" value="C:extracellular space"/>
    <property type="evidence" value="ECO:0007669"/>
    <property type="project" value="InterPro"/>
</dbReference>
<feature type="non-terminal residue" evidence="6">
    <location>
        <position position="1"/>
    </location>
</feature>
<dbReference type="GO" id="GO:0004867">
    <property type="term" value="F:serine-type endopeptidase inhibitor activity"/>
    <property type="evidence" value="ECO:0007669"/>
    <property type="project" value="UniProtKB-KW"/>
</dbReference>
<dbReference type="PANTHER" id="PTHR11461">
    <property type="entry name" value="SERINE PROTEASE INHIBITOR, SERPIN"/>
    <property type="match status" value="1"/>
</dbReference>
<sequence length="456" mass="50502">RERLVTDCNSLMGVYLTVGGVRLRSCHCHCQSQCCSSLQSARVLALAIVLCALVTMASCGTVELSKNEMSALETVTQGTNKFAISLYRALSSNQSGNVFVSPLSVQMVLALAYTGAKGKTADELAKLLSLPEKLDNTYTGYNALLKVLQDPVLKLANRMFVEKSAAILETFQKSAEKYFLSPAEQVDFAKDTENSRVHINSWVEDQTNKKITNLLAPGVLSSDTRLVLVNAIHFKADWSKQFQEKDTKEQPFHVSKTKSVPVQMMNIKKKFGFVHDKELEAKILELEYEGGHFRMLVILPDEIDGLAALEAKLETVNLTEKVKYMQQPTVTVALPKFKMEETMDLNQILKSLGAETMFSPKADFSGISNIPLVVSKVVQKAFVEVNEKGTEAAAATAGCIRLRRSLDIEEEPQEFIADHPFAFVISHNPSSSVMFVARFSNPVVEQSESSKTHDEF</sequence>
<dbReference type="CDD" id="cd19601">
    <property type="entry name" value="serpin42Da-like"/>
    <property type="match status" value="1"/>
</dbReference>
<evidence type="ECO:0000313" key="6">
    <source>
        <dbReference type="EMBL" id="JAT23569.1"/>
    </source>
</evidence>
<dbReference type="EMBL" id="GEBQ01016408">
    <property type="protein sequence ID" value="JAT23569.1"/>
    <property type="molecule type" value="Transcribed_RNA"/>
</dbReference>
<comment type="similarity">
    <text evidence="1 4">Belongs to the serpin family.</text>
</comment>
<evidence type="ECO:0000259" key="5">
    <source>
        <dbReference type="SMART" id="SM00093"/>
    </source>
</evidence>
<evidence type="ECO:0000256" key="1">
    <source>
        <dbReference type="ARBA" id="ARBA00009500"/>
    </source>
</evidence>
<dbReference type="AlphaFoldDB" id="A0A1B6LIS9"/>